<dbReference type="AlphaFoldDB" id="A0A1L0DZU7"/>
<dbReference type="GO" id="GO:0006592">
    <property type="term" value="P:ornithine biosynthetic process"/>
    <property type="evidence" value="ECO:0007669"/>
    <property type="project" value="TreeGrafter"/>
</dbReference>
<dbReference type="OrthoDB" id="5585968at2759"/>
<comment type="subcellular location">
    <subcellularLocation>
        <location evidence="2 13">Mitochondrion</location>
    </subcellularLocation>
</comment>
<dbReference type="PROSITE" id="PS51731">
    <property type="entry name" value="GNAT_NAGS"/>
    <property type="match status" value="1"/>
</dbReference>
<comment type="pathway">
    <text evidence="3 13">Amino-acid biosynthesis; L-arginine biosynthesis; N(2)-acetyl-L-ornithine from L-glutamate: step 1/4.</text>
</comment>
<evidence type="ECO:0000313" key="16">
    <source>
        <dbReference type="Proteomes" id="UP000182334"/>
    </source>
</evidence>
<protein>
    <recommendedName>
        <fullName evidence="6 13">Amino-acid acetyltransferase, mitochondrial</fullName>
        <ecNumber evidence="5 13">2.3.1.1</ecNumber>
    </recommendedName>
    <alternativeName>
        <fullName evidence="13">Glutamate N-acetyltransferase</fullName>
    </alternativeName>
    <alternativeName>
        <fullName evidence="13">N-acetylglutamate synthase</fullName>
    </alternativeName>
</protein>
<evidence type="ECO:0000313" key="15">
    <source>
        <dbReference type="EMBL" id="SGZ57822.1"/>
    </source>
</evidence>
<keyword evidence="16" id="KW-1185">Reference proteome</keyword>
<dbReference type="GO" id="GO:0005759">
    <property type="term" value="C:mitochondrial matrix"/>
    <property type="evidence" value="ECO:0007669"/>
    <property type="project" value="TreeGrafter"/>
</dbReference>
<comment type="function">
    <text evidence="1 13">N-acetylglutamate synthase involved in arginine biosynthesis.</text>
</comment>
<dbReference type="InterPro" id="IPR006855">
    <property type="entry name" value="Vertebrate-like_GNAT_dom"/>
</dbReference>
<keyword evidence="8 13" id="KW-0808">Transferase</keyword>
<evidence type="ECO:0000256" key="1">
    <source>
        <dbReference type="ARBA" id="ARBA00002294"/>
    </source>
</evidence>
<evidence type="ECO:0000256" key="5">
    <source>
        <dbReference type="ARBA" id="ARBA00012697"/>
    </source>
</evidence>
<evidence type="ECO:0000256" key="4">
    <source>
        <dbReference type="ARBA" id="ARBA00008694"/>
    </source>
</evidence>
<accession>A0A1L0DZU7</accession>
<keyword evidence="9" id="KW-0809">Transit peptide</keyword>
<evidence type="ECO:0000256" key="8">
    <source>
        <dbReference type="ARBA" id="ARBA00022679"/>
    </source>
</evidence>
<evidence type="ECO:0000256" key="2">
    <source>
        <dbReference type="ARBA" id="ARBA00004173"/>
    </source>
</evidence>
<dbReference type="PANTHER" id="PTHR23342:SF4">
    <property type="entry name" value="AMINO-ACID ACETYLTRANSFERASE, MITOCHONDRIAL"/>
    <property type="match status" value="1"/>
</dbReference>
<dbReference type="STRING" id="45354.A0A1L0DZU7"/>
<dbReference type="PANTHER" id="PTHR23342">
    <property type="entry name" value="N-ACETYLGLUTAMATE SYNTHASE"/>
    <property type="match status" value="1"/>
</dbReference>
<name>A0A1L0DZU7_9ASCO</name>
<evidence type="ECO:0000256" key="11">
    <source>
        <dbReference type="ARBA" id="ARBA00023315"/>
    </source>
</evidence>
<keyword evidence="11 13" id="KW-0012">Acyltransferase</keyword>
<dbReference type="InterPro" id="IPR011190">
    <property type="entry name" value="GlcNAc_Synth_fun"/>
</dbReference>
<dbReference type="PIRSF" id="PIRSF007892">
    <property type="entry name" value="NAGS_fungal"/>
    <property type="match status" value="1"/>
</dbReference>
<sequence length="573" mass="65355">MSKLKNLGSQLVSNFKSTDNATKAKRDLILSILKSTTTKREAKNYLQKYQNQFSDGESNFHNSLKDRHLTKAENQRDLFITRFLRNQNPFLNIYEDDETKLQKIPLRIALVKLSLLDESPETWKGVSETFKRLVTLGISPIIILDHDHLSQKDFKTNAAYMMKQGYKLLLQLSVTSDEGTTVESTILRSLFIDQCQQMKLSSLEQLLIPLYQGIIPIVQPLQYNVTDGSQNFVTSNEALCTVCSELLEHPELLTVEKVIVIDKLGGIPSIERNQTSHVYINLSQEYSDIVSELFIGFLDPTTRDKHLDNFKTMNKILTLAKLKSATNEATGIITTPEIMSLNDDELNPIIYNVLTDRPIISSSLPSTHLRTPEVSTSIIKKGFEVIVIDEHSVEGELTFKKLVTSGLIDENRIFELMNDSFGRKLDVHSYIERINENLASIIIVGDYVGAAIITWEKLTNGEKVAYLDKFAVASEYQGLPSLADIIFKLIYRCHQSELLWRSRKNNPVNKWYFDRCRGSFSADDSNWKLFFTGEIFDGRMGLKIDGTQLNQVDINEKLRLYAELVERIEPSFI</sequence>
<comment type="catalytic activity">
    <reaction evidence="12 13">
        <text>L-glutamate + acetyl-CoA = N-acetyl-L-glutamate + CoA + H(+)</text>
        <dbReference type="Rhea" id="RHEA:24292"/>
        <dbReference type="ChEBI" id="CHEBI:15378"/>
        <dbReference type="ChEBI" id="CHEBI:29985"/>
        <dbReference type="ChEBI" id="CHEBI:44337"/>
        <dbReference type="ChEBI" id="CHEBI:57287"/>
        <dbReference type="ChEBI" id="CHEBI:57288"/>
        <dbReference type="EC" id="2.3.1.1"/>
    </reaction>
</comment>
<dbReference type="EC" id="2.3.1.1" evidence="5 13"/>
<dbReference type="UniPathway" id="UPA00068">
    <property type="reaction ID" value="UER00106"/>
</dbReference>
<feature type="domain" description="N-acetyltransferase" evidence="14">
    <location>
        <begin position="397"/>
        <end position="555"/>
    </location>
</feature>
<keyword evidence="10 13" id="KW-0496">Mitochondrion</keyword>
<organism evidence="15 16">
    <name type="scientific">Sungouiella intermedia</name>
    <dbReference type="NCBI Taxonomy" id="45354"/>
    <lineage>
        <taxon>Eukaryota</taxon>
        <taxon>Fungi</taxon>
        <taxon>Dikarya</taxon>
        <taxon>Ascomycota</taxon>
        <taxon>Saccharomycotina</taxon>
        <taxon>Pichiomycetes</taxon>
        <taxon>Metschnikowiaceae</taxon>
        <taxon>Sungouiella</taxon>
    </lineage>
</organism>
<keyword evidence="7 13" id="KW-0028">Amino-acid biosynthesis</keyword>
<evidence type="ECO:0000256" key="6">
    <source>
        <dbReference type="ARBA" id="ARBA00018802"/>
    </source>
</evidence>
<dbReference type="EMBL" id="LT635762">
    <property type="protein sequence ID" value="SGZ57822.1"/>
    <property type="molecule type" value="Genomic_DNA"/>
</dbReference>
<evidence type="ECO:0000256" key="7">
    <source>
        <dbReference type="ARBA" id="ARBA00022605"/>
    </source>
</evidence>
<dbReference type="Gene3D" id="3.40.630.30">
    <property type="match status" value="1"/>
</dbReference>
<evidence type="ECO:0000256" key="12">
    <source>
        <dbReference type="ARBA" id="ARBA00048372"/>
    </source>
</evidence>
<dbReference type="Proteomes" id="UP000182334">
    <property type="component" value="Chromosome VII"/>
</dbReference>
<gene>
    <name evidence="15" type="ORF">SAMEA4029010_CIC11G00000002630</name>
</gene>
<evidence type="ECO:0000256" key="3">
    <source>
        <dbReference type="ARBA" id="ARBA00004925"/>
    </source>
</evidence>
<proteinExistence type="inferred from homology"/>
<evidence type="ECO:0000256" key="9">
    <source>
        <dbReference type="ARBA" id="ARBA00022946"/>
    </source>
</evidence>
<reference evidence="15 16" key="1">
    <citation type="submission" date="2016-10" db="EMBL/GenBank/DDBJ databases">
        <authorList>
            <person name="de Groot N.N."/>
        </authorList>
    </citation>
    <scope>NUCLEOTIDE SEQUENCE [LARGE SCALE GENOMIC DNA]</scope>
    <source>
        <strain evidence="15 16">CBS 141442</strain>
    </source>
</reference>
<dbReference type="GO" id="GO:0004042">
    <property type="term" value="F:L-glutamate N-acetyltransferase activity"/>
    <property type="evidence" value="ECO:0007669"/>
    <property type="project" value="InterPro"/>
</dbReference>
<evidence type="ECO:0000259" key="14">
    <source>
        <dbReference type="PROSITE" id="PS51731"/>
    </source>
</evidence>
<dbReference type="GO" id="GO:0006526">
    <property type="term" value="P:L-arginine biosynthetic process"/>
    <property type="evidence" value="ECO:0007669"/>
    <property type="project" value="UniProtKB-UniPathway"/>
</dbReference>
<comment type="similarity">
    <text evidence="4 13">Belongs to the acetyltransferase family.</text>
</comment>
<dbReference type="Pfam" id="PF04768">
    <property type="entry name" value="NAT"/>
    <property type="match status" value="1"/>
</dbReference>
<evidence type="ECO:0000256" key="13">
    <source>
        <dbReference type="PIRNR" id="PIRNR007892"/>
    </source>
</evidence>
<evidence type="ECO:0000256" key="10">
    <source>
        <dbReference type="ARBA" id="ARBA00023128"/>
    </source>
</evidence>